<gene>
    <name evidence="7" type="ORF">Ae201684_008634</name>
</gene>
<dbReference type="VEuPathDB" id="FungiDB:AeMF1_001498"/>
<feature type="chain" id="PRO_5026039932" description="Peptidase A1 domain-containing protein" evidence="5">
    <location>
        <begin position="19"/>
        <end position="729"/>
    </location>
</feature>
<dbReference type="InterPro" id="IPR031318">
    <property type="entry name" value="OPI10"/>
</dbReference>
<dbReference type="Pfam" id="PF00026">
    <property type="entry name" value="Asp"/>
    <property type="match status" value="1"/>
</dbReference>
<dbReference type="Proteomes" id="UP000481153">
    <property type="component" value="Unassembled WGS sequence"/>
</dbReference>
<dbReference type="Pfam" id="PF05603">
    <property type="entry name" value="Hikeshi-like_N"/>
    <property type="match status" value="1"/>
</dbReference>
<keyword evidence="3" id="KW-0645">Protease</keyword>
<dbReference type="GO" id="GO:0006508">
    <property type="term" value="P:proteolysis"/>
    <property type="evidence" value="ECO:0007669"/>
    <property type="project" value="UniProtKB-KW"/>
</dbReference>
<accession>A0A6G0X4F3</accession>
<dbReference type="InterPro" id="IPR001969">
    <property type="entry name" value="Aspartic_peptidase_AS"/>
</dbReference>
<reference evidence="7 8" key="1">
    <citation type="submission" date="2019-07" db="EMBL/GenBank/DDBJ databases">
        <title>Genomics analysis of Aphanomyces spp. identifies a new class of oomycete effector associated with host adaptation.</title>
        <authorList>
            <person name="Gaulin E."/>
        </authorList>
    </citation>
    <scope>NUCLEOTIDE SEQUENCE [LARGE SCALE GENOMIC DNA]</scope>
    <source>
        <strain evidence="7 8">ATCC 201684</strain>
    </source>
</reference>
<evidence type="ECO:0000259" key="6">
    <source>
        <dbReference type="PROSITE" id="PS51767"/>
    </source>
</evidence>
<keyword evidence="4" id="KW-0812">Transmembrane</keyword>
<feature type="signal peptide" evidence="5">
    <location>
        <begin position="1"/>
        <end position="18"/>
    </location>
</feature>
<dbReference type="PRINTS" id="PR00792">
    <property type="entry name" value="PEPSIN"/>
</dbReference>
<dbReference type="EMBL" id="VJMJ01000106">
    <property type="protein sequence ID" value="KAF0734785.1"/>
    <property type="molecule type" value="Genomic_DNA"/>
</dbReference>
<dbReference type="GO" id="GO:0061608">
    <property type="term" value="F:nuclear import signal receptor activity"/>
    <property type="evidence" value="ECO:0007669"/>
    <property type="project" value="TreeGrafter"/>
</dbReference>
<evidence type="ECO:0000313" key="8">
    <source>
        <dbReference type="Proteomes" id="UP000481153"/>
    </source>
</evidence>
<sequence length="729" mass="79518">MRGLAIALPSCALAAVFTEPLYGISTGTSYTIAMRLGANASSTPFQMLLDTGSSNAAVATTTCCSRTRELVGMPMYSCAASPSCVDSAARKVSVNYIASSWSGHVVTDTVILDSLGAIPQVSFVTIDNQTQFFRGGFDGILGVAFDALAQPKGDPVTTLFQTLVNRQNVDDIFSILSCGILQPYVQGIMPAVISGTMILGGIVPSSGIALHRGPLIYSPLIQAKWYVVLVTDIGFNGTSLALDCKVYNTPRAIVDTGTTNLVLPTEVYRAVMAQIQEATLEAIPAFESAYFSDRAVCCDAICDPTNNQSPLLTLPTISISLALEGNTKQQVTVTIPPTYYWRPIVVHSSVGTSTCRMMGISEGTTLILGNVFMDGLMVVHDRKGSRVGVAVADNCPNRAISSKTVSTSQTSLSWCDCLSSGQLNDNLVTALFPGQNICFIWYWWTYVIIVAVSIIAVSCVALVWIWITRRRKKQRQATRAPPTLQESLLYVDEGPMTPKEAPPASDEGEMRPPKFLKWSRIFDIRIIEKFIRMSKFGNRKVFITSKGAATMVAQFGTVIAGRPVVTDYIEISPTQFVVDIPYPEQVTDITFFMLPQSPVPLGYAAVLYFAVPHLQNWQLIGSVFAEKPSAIFRTGWPTHPDVVGQPVVQLGVSIESADNVKNLGIEASGLEERKAFAHKIALDLFNFMSSFSTSTNANMMVIPTNLLDRWMERFEAKYRRDPNFMMKNS</sequence>
<feature type="transmembrane region" description="Helical" evidence="4">
    <location>
        <begin position="441"/>
        <end position="467"/>
    </location>
</feature>
<keyword evidence="4" id="KW-1133">Transmembrane helix</keyword>
<keyword evidence="3" id="KW-0378">Hydrolase</keyword>
<protein>
    <recommendedName>
        <fullName evidence="6">Peptidase A1 domain-containing protein</fullName>
    </recommendedName>
</protein>
<keyword evidence="5" id="KW-0732">Signal</keyword>
<dbReference type="PANTHER" id="PTHR12925">
    <property type="entry name" value="HIKESHI FAMILY MEMBER"/>
    <property type="match status" value="1"/>
</dbReference>
<comment type="similarity">
    <text evidence="2 3">Belongs to the peptidase A1 family.</text>
</comment>
<keyword evidence="8" id="KW-1185">Reference proteome</keyword>
<organism evidence="7 8">
    <name type="scientific">Aphanomyces euteiches</name>
    <dbReference type="NCBI Taxonomy" id="100861"/>
    <lineage>
        <taxon>Eukaryota</taxon>
        <taxon>Sar</taxon>
        <taxon>Stramenopiles</taxon>
        <taxon>Oomycota</taxon>
        <taxon>Saprolegniomycetes</taxon>
        <taxon>Saprolegniales</taxon>
        <taxon>Verrucalvaceae</taxon>
        <taxon>Aphanomyces</taxon>
    </lineage>
</organism>
<comment type="similarity">
    <text evidence="1">Belongs to the OPI10 family.</text>
</comment>
<evidence type="ECO:0000256" key="4">
    <source>
        <dbReference type="SAM" id="Phobius"/>
    </source>
</evidence>
<evidence type="ECO:0000256" key="2">
    <source>
        <dbReference type="ARBA" id="ARBA00007447"/>
    </source>
</evidence>
<dbReference type="InterPro" id="IPR048364">
    <property type="entry name" value="Hikeshi-like_C"/>
</dbReference>
<dbReference type="AlphaFoldDB" id="A0A6G0X4F3"/>
<dbReference type="InterPro" id="IPR033121">
    <property type="entry name" value="PEPTIDASE_A1"/>
</dbReference>
<dbReference type="GO" id="GO:0005829">
    <property type="term" value="C:cytosol"/>
    <property type="evidence" value="ECO:0007669"/>
    <property type="project" value="TreeGrafter"/>
</dbReference>
<evidence type="ECO:0000256" key="3">
    <source>
        <dbReference type="RuleBase" id="RU000454"/>
    </source>
</evidence>
<keyword evidence="3" id="KW-0064">Aspartyl protease</keyword>
<dbReference type="Pfam" id="PF21057">
    <property type="entry name" value="Hikeshi-like_C"/>
    <property type="match status" value="1"/>
</dbReference>
<dbReference type="GO" id="GO:0004190">
    <property type="term" value="F:aspartic-type endopeptidase activity"/>
    <property type="evidence" value="ECO:0007669"/>
    <property type="project" value="UniProtKB-KW"/>
</dbReference>
<feature type="domain" description="Peptidase A1" evidence="6">
    <location>
        <begin position="30"/>
        <end position="390"/>
    </location>
</feature>
<dbReference type="PANTHER" id="PTHR12925:SF0">
    <property type="entry name" value="PROTEIN HIKESHI"/>
    <property type="match status" value="1"/>
</dbReference>
<proteinExistence type="inferred from homology"/>
<dbReference type="InterPro" id="IPR021109">
    <property type="entry name" value="Peptidase_aspartic_dom_sf"/>
</dbReference>
<dbReference type="VEuPathDB" id="FungiDB:AeMF1_001497"/>
<dbReference type="InterPro" id="IPR008493">
    <property type="entry name" value="Hikeshi-like_N"/>
</dbReference>
<dbReference type="Gene3D" id="2.40.70.10">
    <property type="entry name" value="Acid Proteases"/>
    <property type="match status" value="2"/>
</dbReference>
<dbReference type="SUPFAM" id="SSF50630">
    <property type="entry name" value="Acid proteases"/>
    <property type="match status" value="1"/>
</dbReference>
<name>A0A6G0X4F3_9STRA</name>
<evidence type="ECO:0000256" key="1">
    <source>
        <dbReference type="ARBA" id="ARBA00006623"/>
    </source>
</evidence>
<dbReference type="PROSITE" id="PS00141">
    <property type="entry name" value="ASP_PROTEASE"/>
    <property type="match status" value="1"/>
</dbReference>
<keyword evidence="4" id="KW-0472">Membrane</keyword>
<dbReference type="GO" id="GO:0006606">
    <property type="term" value="P:protein import into nucleus"/>
    <property type="evidence" value="ECO:0007669"/>
    <property type="project" value="TreeGrafter"/>
</dbReference>
<dbReference type="GO" id="GO:0005634">
    <property type="term" value="C:nucleus"/>
    <property type="evidence" value="ECO:0007669"/>
    <property type="project" value="TreeGrafter"/>
</dbReference>
<evidence type="ECO:0000313" key="7">
    <source>
        <dbReference type="EMBL" id="KAF0734785.1"/>
    </source>
</evidence>
<comment type="caution">
    <text evidence="7">The sequence shown here is derived from an EMBL/GenBank/DDBJ whole genome shotgun (WGS) entry which is preliminary data.</text>
</comment>
<dbReference type="PROSITE" id="PS51767">
    <property type="entry name" value="PEPTIDASE_A1"/>
    <property type="match status" value="1"/>
</dbReference>
<evidence type="ECO:0000256" key="5">
    <source>
        <dbReference type="SAM" id="SignalP"/>
    </source>
</evidence>
<dbReference type="InterPro" id="IPR001461">
    <property type="entry name" value="Aspartic_peptidase_A1"/>
</dbReference>